<dbReference type="Proteomes" id="UP000298381">
    <property type="component" value="Unassembled WGS sequence"/>
</dbReference>
<keyword evidence="1" id="KW-0472">Membrane</keyword>
<feature type="transmembrane region" description="Helical" evidence="1">
    <location>
        <begin position="28"/>
        <end position="52"/>
    </location>
</feature>
<accession>A0A4Z0D8G0</accession>
<reference evidence="2 3" key="1">
    <citation type="submission" date="2019-03" db="EMBL/GenBank/DDBJ databases">
        <title>Draft genome sequence data and analysis of a Fermenting Bacterium, Soehngenia longevitae strain 1933PT, isolated from petroleum reservoir in Azerbaijan.</title>
        <authorList>
            <person name="Grouzdev D.S."/>
            <person name="Bidzhieva S.K."/>
            <person name="Sokolova D.S."/>
            <person name="Tourova T.P."/>
            <person name="Poltaraus A.B."/>
            <person name="Nazina T.N."/>
        </authorList>
    </citation>
    <scope>NUCLEOTIDE SEQUENCE [LARGE SCALE GENOMIC DNA]</scope>
    <source>
        <strain evidence="2 3">1933P</strain>
    </source>
</reference>
<dbReference type="AlphaFoldDB" id="A0A4Z0D8G0"/>
<feature type="transmembrane region" description="Helical" evidence="1">
    <location>
        <begin position="242"/>
        <end position="269"/>
    </location>
</feature>
<gene>
    <name evidence="2" type="ORF">E4100_03425</name>
</gene>
<dbReference type="RefSeq" id="WP_135270642.1">
    <property type="nucleotide sequence ID" value="NZ_SRIB01000003.1"/>
</dbReference>
<feature type="transmembrane region" description="Helical" evidence="1">
    <location>
        <begin position="192"/>
        <end position="209"/>
    </location>
</feature>
<name>A0A4Z0D8G0_9FIRM</name>
<evidence type="ECO:0000313" key="2">
    <source>
        <dbReference type="EMBL" id="TFZ41161.1"/>
    </source>
</evidence>
<keyword evidence="3" id="KW-1185">Reference proteome</keyword>
<proteinExistence type="predicted"/>
<feature type="transmembrane region" description="Helical" evidence="1">
    <location>
        <begin position="480"/>
        <end position="500"/>
    </location>
</feature>
<organism evidence="2 3">
    <name type="scientific">Soehngenia longivitae</name>
    <dbReference type="NCBI Taxonomy" id="2562294"/>
    <lineage>
        <taxon>Bacteria</taxon>
        <taxon>Bacillati</taxon>
        <taxon>Bacillota</taxon>
        <taxon>Tissierellia</taxon>
        <taxon>Tissierellales</taxon>
        <taxon>Tissierellaceae</taxon>
        <taxon>Soehngenia</taxon>
    </lineage>
</organism>
<feature type="transmembrane region" description="Helical" evidence="1">
    <location>
        <begin position="408"/>
        <end position="431"/>
    </location>
</feature>
<sequence length="516" mass="58160">MREFLLLNKYASKVTKPNKNSKINFSGILGWIITIIVMLSLTIPLGLVFYQIGKALIIPLTSLGLNYDGYLFDIYMFIYPLTLGLMSVLTLVPSMVFNIYESEDLEFLFTLPIRKSSIFIFKSIMGLSMGMIPLAMLVVIGIVYAILIEANIILSVMAILLFILLLLFLSLLLGSVFARIMTKSSAKTISQVFLYVSIIGYVVIMNLMPRQINASPEETLNSFNSFFGIIRGEYSYLLPINWFMYLTSLDLKTIGLVSLSIVIMGYFIYKNSNHFALESGRGKAKVAKGVNVSRHPVINKELRLTFRNPQNLFGIAYAIVFPVIMLLINKQFISGAMFVALFASMYTSNLSMQLMSVERKTWPLTRLLPVDDGFVLKVKAMIPAAIYTLVYLIVLIVAYFGIGLNPIMFLSIIPMISVLLFSSYFGLYIFLKDPNRDSNGPAVKLSFRESVSIQFTSFLFGLGSIIPFVMLDYINENSKIWFKMIAWFGPWIILIATVAITTKTVKSAKKALQNWE</sequence>
<feature type="transmembrane region" description="Helical" evidence="1">
    <location>
        <begin position="451"/>
        <end position="474"/>
    </location>
</feature>
<keyword evidence="1" id="KW-1133">Transmembrane helix</keyword>
<dbReference type="EMBL" id="SRIB01000003">
    <property type="protein sequence ID" value="TFZ41161.1"/>
    <property type="molecule type" value="Genomic_DNA"/>
</dbReference>
<feature type="transmembrane region" description="Helical" evidence="1">
    <location>
        <begin position="378"/>
        <end position="402"/>
    </location>
</feature>
<feature type="transmembrane region" description="Helical" evidence="1">
    <location>
        <begin position="152"/>
        <end position="180"/>
    </location>
</feature>
<feature type="transmembrane region" description="Helical" evidence="1">
    <location>
        <begin position="118"/>
        <end position="146"/>
    </location>
</feature>
<comment type="caution">
    <text evidence="2">The sequence shown here is derived from an EMBL/GenBank/DDBJ whole genome shotgun (WGS) entry which is preliminary data.</text>
</comment>
<evidence type="ECO:0000256" key="1">
    <source>
        <dbReference type="SAM" id="Phobius"/>
    </source>
</evidence>
<evidence type="ECO:0000313" key="3">
    <source>
        <dbReference type="Proteomes" id="UP000298381"/>
    </source>
</evidence>
<feature type="transmembrane region" description="Helical" evidence="1">
    <location>
        <begin position="72"/>
        <end position="97"/>
    </location>
</feature>
<dbReference type="OrthoDB" id="3034367at2"/>
<protein>
    <submittedName>
        <fullName evidence="2">Uncharacterized protein</fullName>
    </submittedName>
</protein>
<keyword evidence="1" id="KW-0812">Transmembrane</keyword>
<feature type="transmembrane region" description="Helical" evidence="1">
    <location>
        <begin position="312"/>
        <end position="329"/>
    </location>
</feature>